<comment type="caution">
    <text evidence="1">The sequence shown here is derived from an EMBL/GenBank/DDBJ whole genome shotgun (WGS) entry which is preliminary data.</text>
</comment>
<proteinExistence type="predicted"/>
<dbReference type="AlphaFoldDB" id="A0A199V790"/>
<dbReference type="STRING" id="4615.A0A199V790"/>
<protein>
    <submittedName>
        <fullName evidence="1">Uncharacterized protein</fullName>
    </submittedName>
</protein>
<dbReference type="EMBL" id="LSRQ01002999">
    <property type="protein sequence ID" value="OAY72746.1"/>
    <property type="molecule type" value="Genomic_DNA"/>
</dbReference>
<dbReference type="Proteomes" id="UP000092600">
    <property type="component" value="Unassembled WGS sequence"/>
</dbReference>
<organism evidence="1 2">
    <name type="scientific">Ananas comosus</name>
    <name type="common">Pineapple</name>
    <name type="synonym">Ananas ananas</name>
    <dbReference type="NCBI Taxonomy" id="4615"/>
    <lineage>
        <taxon>Eukaryota</taxon>
        <taxon>Viridiplantae</taxon>
        <taxon>Streptophyta</taxon>
        <taxon>Embryophyta</taxon>
        <taxon>Tracheophyta</taxon>
        <taxon>Spermatophyta</taxon>
        <taxon>Magnoliopsida</taxon>
        <taxon>Liliopsida</taxon>
        <taxon>Poales</taxon>
        <taxon>Bromeliaceae</taxon>
        <taxon>Bromelioideae</taxon>
        <taxon>Ananas</taxon>
    </lineage>
</organism>
<evidence type="ECO:0000313" key="1">
    <source>
        <dbReference type="EMBL" id="OAY72746.1"/>
    </source>
</evidence>
<name>A0A199V790_ANACO</name>
<accession>A0A199V790</accession>
<evidence type="ECO:0000313" key="2">
    <source>
        <dbReference type="Proteomes" id="UP000092600"/>
    </source>
</evidence>
<reference evidence="1 2" key="1">
    <citation type="journal article" date="2016" name="DNA Res.">
        <title>The draft genome of MD-2 pineapple using hybrid error correction of long reads.</title>
        <authorList>
            <person name="Redwan R.M."/>
            <person name="Saidin A."/>
            <person name="Kumar S.V."/>
        </authorList>
    </citation>
    <scope>NUCLEOTIDE SEQUENCE [LARGE SCALE GENOMIC DNA]</scope>
    <source>
        <strain evidence="2">cv. MD2</strain>
        <tissue evidence="1">Leaf</tissue>
    </source>
</reference>
<sequence length="83" mass="9294">MASKAKNPDYAALRELFRPHIDSFDYFLDEGLEKALLSIRPAEIADPSTGSKLRNILSLCNPTLSFSLFCSYFSNLFLCLLDG</sequence>
<gene>
    <name evidence="1" type="ORF">ACMD2_03433</name>
</gene>